<keyword evidence="1" id="KW-1133">Transmembrane helix</keyword>
<keyword evidence="3" id="KW-1185">Reference proteome</keyword>
<name>A0A2T6K4K7_9RHOB</name>
<evidence type="ECO:0000256" key="1">
    <source>
        <dbReference type="SAM" id="Phobius"/>
    </source>
</evidence>
<evidence type="ECO:0000313" key="2">
    <source>
        <dbReference type="EMBL" id="PUB09593.1"/>
    </source>
</evidence>
<protein>
    <submittedName>
        <fullName evidence="2">Uncharacterized protein</fullName>
    </submittedName>
</protein>
<sequence>MPGKSPAAKREKMRKNKGTVLWTNAVNTMGSMASGTMAVFIYQQRHNVAHGDFNSLGQLQSKVQIINDGTKWSASIHDILDGLDYDHHHK</sequence>
<keyword evidence="1" id="KW-0472">Membrane</keyword>
<dbReference type="Proteomes" id="UP000244523">
    <property type="component" value="Unassembled WGS sequence"/>
</dbReference>
<keyword evidence="1" id="KW-0812">Transmembrane</keyword>
<feature type="transmembrane region" description="Helical" evidence="1">
    <location>
        <begin position="21"/>
        <end position="42"/>
    </location>
</feature>
<reference evidence="2 3" key="1">
    <citation type="submission" date="2018-04" db="EMBL/GenBank/DDBJ databases">
        <title>Genomic Encyclopedia of Archaeal and Bacterial Type Strains, Phase II (KMG-II): from individual species to whole genera.</title>
        <authorList>
            <person name="Goeker M."/>
        </authorList>
    </citation>
    <scope>NUCLEOTIDE SEQUENCE [LARGE SCALE GENOMIC DNA]</scope>
    <source>
        <strain evidence="2 3">DSM 29955</strain>
    </source>
</reference>
<evidence type="ECO:0000313" key="3">
    <source>
        <dbReference type="Proteomes" id="UP000244523"/>
    </source>
</evidence>
<proteinExistence type="predicted"/>
<comment type="caution">
    <text evidence="2">The sequence shown here is derived from an EMBL/GenBank/DDBJ whole genome shotgun (WGS) entry which is preliminary data.</text>
</comment>
<gene>
    <name evidence="2" type="ORF">C8N45_12810</name>
</gene>
<organism evidence="2 3">
    <name type="scientific">Yoonia sediminilitoris</name>
    <dbReference type="NCBI Taxonomy" id="1286148"/>
    <lineage>
        <taxon>Bacteria</taxon>
        <taxon>Pseudomonadati</taxon>
        <taxon>Pseudomonadota</taxon>
        <taxon>Alphaproteobacteria</taxon>
        <taxon>Rhodobacterales</taxon>
        <taxon>Paracoccaceae</taxon>
        <taxon>Yoonia</taxon>
    </lineage>
</organism>
<accession>A0A2T6K4K7</accession>
<dbReference type="AlphaFoldDB" id="A0A2T6K4K7"/>
<dbReference type="EMBL" id="QBUD01000028">
    <property type="protein sequence ID" value="PUB09593.1"/>
    <property type="molecule type" value="Genomic_DNA"/>
</dbReference>